<dbReference type="GO" id="GO:0004175">
    <property type="term" value="F:endopeptidase activity"/>
    <property type="evidence" value="ECO:0007669"/>
    <property type="project" value="TreeGrafter"/>
</dbReference>
<dbReference type="PROSITE" id="PS51257">
    <property type="entry name" value="PROKAR_LIPOPROTEIN"/>
    <property type="match status" value="1"/>
</dbReference>
<evidence type="ECO:0000259" key="2">
    <source>
        <dbReference type="Pfam" id="PF14684"/>
    </source>
</evidence>
<dbReference type="SUPFAM" id="SSF52096">
    <property type="entry name" value="ClpP/crotonase"/>
    <property type="match status" value="1"/>
</dbReference>
<dbReference type="RefSeq" id="WP_128214097.1">
    <property type="nucleotide sequence ID" value="NZ_CP025746.1"/>
</dbReference>
<dbReference type="OrthoDB" id="1653205at2"/>
<dbReference type="PANTHER" id="PTHR32060:SF22">
    <property type="entry name" value="CARBOXYL-TERMINAL-PROCESSING PEPTIDASE 3, CHLOROPLASTIC"/>
    <property type="match status" value="1"/>
</dbReference>
<dbReference type="AlphaFoldDB" id="A0A3R5QV50"/>
<evidence type="ECO:0000259" key="1">
    <source>
        <dbReference type="Pfam" id="PF03572"/>
    </source>
</evidence>
<dbReference type="Proteomes" id="UP000286268">
    <property type="component" value="Chromosome"/>
</dbReference>
<dbReference type="Gene3D" id="3.30.750.44">
    <property type="match status" value="1"/>
</dbReference>
<organism evidence="3 4">
    <name type="scientific">Clostridium manihotivorum</name>
    <dbReference type="NCBI Taxonomy" id="2320868"/>
    <lineage>
        <taxon>Bacteria</taxon>
        <taxon>Bacillati</taxon>
        <taxon>Bacillota</taxon>
        <taxon>Clostridia</taxon>
        <taxon>Eubacteriales</taxon>
        <taxon>Clostridiaceae</taxon>
        <taxon>Clostridium</taxon>
    </lineage>
</organism>
<dbReference type="InterPro" id="IPR005151">
    <property type="entry name" value="Tail-specific_protease"/>
</dbReference>
<sequence>MKKKILQSVISIILCFSFTSCTLGQTNKEKSNLSLTQKQKLDDFEYMYNILKDNYPYFEVDKRLHNIDWLSKKDQYVEMLKATKSDSDFCSTLQDILKELNNGHTHIFSRDLYNETKKIFEEEPKHFSSWLKELNKPVAVKRYASLNKSSDSKNSTNSNSTNFITPNNVYIKKFEDKKVAYLSIKSFLGFNTEPDMKLIKPFLKEISSYKALIIDIRGNGGGDSRYWSDNIVPMLIDKPLTYNSYILLRGGTFIEPFLKCEDDLDYNKCYQISKLKGEGLKNTPPETYDKFKYYIKSSYTISPKDYVGFKGKIYLLTDKNVFSSSEALAVFCKSTGFATIVGEATGGDGVGGDPVVCTLPNSGYVFGFTREMGLNPDGSSNFEKKTEPDIKVPTDNSKYIDVDKDETIKTVLKLLQ</sequence>
<dbReference type="GO" id="GO:0006508">
    <property type="term" value="P:proteolysis"/>
    <property type="evidence" value="ECO:0007669"/>
    <property type="project" value="InterPro"/>
</dbReference>
<dbReference type="InterPro" id="IPR028204">
    <property type="entry name" value="Tricorn_C1"/>
</dbReference>
<dbReference type="PANTHER" id="PTHR32060">
    <property type="entry name" value="TAIL-SPECIFIC PROTEASE"/>
    <property type="match status" value="1"/>
</dbReference>
<dbReference type="CDD" id="cd07563">
    <property type="entry name" value="Peptidase_S41_IRBP"/>
    <property type="match status" value="1"/>
</dbReference>
<protein>
    <submittedName>
        <fullName evidence="3">Peptidase S41</fullName>
    </submittedName>
</protein>
<gene>
    <name evidence="3" type="ORF">C1I91_17925</name>
</gene>
<dbReference type="InterPro" id="IPR029045">
    <property type="entry name" value="ClpP/crotonase-like_dom_sf"/>
</dbReference>
<evidence type="ECO:0000313" key="4">
    <source>
        <dbReference type="Proteomes" id="UP000286268"/>
    </source>
</evidence>
<dbReference type="GO" id="GO:0030288">
    <property type="term" value="C:outer membrane-bounded periplasmic space"/>
    <property type="evidence" value="ECO:0007669"/>
    <property type="project" value="TreeGrafter"/>
</dbReference>
<dbReference type="EMBL" id="CP025746">
    <property type="protein sequence ID" value="QAA33374.1"/>
    <property type="molecule type" value="Genomic_DNA"/>
</dbReference>
<reference evidence="3 4" key="1">
    <citation type="submission" date="2018-01" db="EMBL/GenBank/DDBJ databases">
        <title>Genome Sequencing and Assembly of Anaerobacter polyendosporus strain CT4.</title>
        <authorList>
            <person name="Tachaapaikoon C."/>
            <person name="Sutheeworapong S."/>
            <person name="Jenjaroenpun P."/>
            <person name="Wongsurawat T."/>
            <person name="Nookeaw I."/>
            <person name="Cheawchanlertfa P."/>
            <person name="Kosugi A."/>
            <person name="Cheevadhanarak S."/>
            <person name="Ratanakhanokchai K."/>
        </authorList>
    </citation>
    <scope>NUCLEOTIDE SEQUENCE [LARGE SCALE GENOMIC DNA]</scope>
    <source>
        <strain evidence="3 4">CT4</strain>
    </source>
</reference>
<dbReference type="GO" id="GO:0007165">
    <property type="term" value="P:signal transduction"/>
    <property type="evidence" value="ECO:0007669"/>
    <property type="project" value="TreeGrafter"/>
</dbReference>
<name>A0A3R5QV50_9CLOT</name>
<proteinExistence type="predicted"/>
<dbReference type="Gene3D" id="3.90.226.10">
    <property type="entry name" value="2-enoyl-CoA Hydratase, Chain A, domain 1"/>
    <property type="match status" value="1"/>
</dbReference>
<dbReference type="KEGG" id="cmah:C1I91_17925"/>
<feature type="domain" description="Tail specific protease" evidence="1">
    <location>
        <begin position="178"/>
        <end position="392"/>
    </location>
</feature>
<dbReference type="Pfam" id="PF03572">
    <property type="entry name" value="Peptidase_S41"/>
    <property type="match status" value="1"/>
</dbReference>
<dbReference type="GO" id="GO:0008236">
    <property type="term" value="F:serine-type peptidase activity"/>
    <property type="evidence" value="ECO:0007669"/>
    <property type="project" value="InterPro"/>
</dbReference>
<dbReference type="Pfam" id="PF14684">
    <property type="entry name" value="Tricorn_C1"/>
    <property type="match status" value="1"/>
</dbReference>
<evidence type="ECO:0000313" key="3">
    <source>
        <dbReference type="EMBL" id="QAA33374.1"/>
    </source>
</evidence>
<keyword evidence="4" id="KW-1185">Reference proteome</keyword>
<feature type="domain" description="Tricorn protease C1" evidence="2">
    <location>
        <begin position="40"/>
        <end position="97"/>
    </location>
</feature>
<accession>A0A3R5QV50</accession>